<evidence type="ECO:0000313" key="3">
    <source>
        <dbReference type="Proteomes" id="UP000619244"/>
    </source>
</evidence>
<gene>
    <name evidence="2" type="ORF">GCM10010358_38240</name>
</gene>
<comment type="caution">
    <text evidence="2">The sequence shown here is derived from an EMBL/GenBank/DDBJ whole genome shotgun (WGS) entry which is preliminary data.</text>
</comment>
<name>A0A918NM31_9ACTN</name>
<dbReference type="AlphaFoldDB" id="A0A918NM31"/>
<proteinExistence type="predicted"/>
<organism evidence="2 3">
    <name type="scientific">Streptomyces minutiscleroticus</name>
    <dbReference type="NCBI Taxonomy" id="68238"/>
    <lineage>
        <taxon>Bacteria</taxon>
        <taxon>Bacillati</taxon>
        <taxon>Actinomycetota</taxon>
        <taxon>Actinomycetes</taxon>
        <taxon>Kitasatosporales</taxon>
        <taxon>Streptomycetaceae</taxon>
        <taxon>Streptomyces</taxon>
    </lineage>
</organism>
<accession>A0A918NM31</accession>
<protein>
    <submittedName>
        <fullName evidence="2">Uncharacterized protein</fullName>
    </submittedName>
</protein>
<dbReference type="Proteomes" id="UP000619244">
    <property type="component" value="Unassembled WGS sequence"/>
</dbReference>
<feature type="compositionally biased region" description="Low complexity" evidence="1">
    <location>
        <begin position="40"/>
        <end position="61"/>
    </location>
</feature>
<dbReference type="EMBL" id="BMVU01000017">
    <property type="protein sequence ID" value="GGX80242.1"/>
    <property type="molecule type" value="Genomic_DNA"/>
</dbReference>
<feature type="region of interest" description="Disordered" evidence="1">
    <location>
        <begin position="79"/>
        <end position="99"/>
    </location>
</feature>
<reference evidence="2" key="2">
    <citation type="submission" date="2020-09" db="EMBL/GenBank/DDBJ databases">
        <authorList>
            <person name="Sun Q."/>
            <person name="Ohkuma M."/>
        </authorList>
    </citation>
    <scope>NUCLEOTIDE SEQUENCE</scope>
    <source>
        <strain evidence="2">JCM 4790</strain>
    </source>
</reference>
<keyword evidence="3" id="KW-1185">Reference proteome</keyword>
<evidence type="ECO:0000256" key="1">
    <source>
        <dbReference type="SAM" id="MobiDB-lite"/>
    </source>
</evidence>
<sequence length="123" mass="13010">MPGRGSRSAKACPPPAAFADRALSAVRRPWTAFEAVPSLPGRLLRGPRSPRGDPSLRPGGPAAASCACSVSLRRWPEARERITAPRPVHGKQSMAQLAQGPARLWTQLAHELDAGNDPAVMSS</sequence>
<feature type="region of interest" description="Disordered" evidence="1">
    <location>
        <begin position="40"/>
        <end position="64"/>
    </location>
</feature>
<evidence type="ECO:0000313" key="2">
    <source>
        <dbReference type="EMBL" id="GGX80242.1"/>
    </source>
</evidence>
<reference evidence="2" key="1">
    <citation type="journal article" date="2014" name="Int. J. Syst. Evol. Microbiol.">
        <title>Complete genome sequence of Corynebacterium casei LMG S-19264T (=DSM 44701T), isolated from a smear-ripened cheese.</title>
        <authorList>
            <consortium name="US DOE Joint Genome Institute (JGI-PGF)"/>
            <person name="Walter F."/>
            <person name="Albersmeier A."/>
            <person name="Kalinowski J."/>
            <person name="Ruckert C."/>
        </authorList>
    </citation>
    <scope>NUCLEOTIDE SEQUENCE</scope>
    <source>
        <strain evidence="2">JCM 4790</strain>
    </source>
</reference>